<reference evidence="1" key="1">
    <citation type="journal article" date="2015" name="Nature">
        <title>Complex archaea that bridge the gap between prokaryotes and eukaryotes.</title>
        <authorList>
            <person name="Spang A."/>
            <person name="Saw J.H."/>
            <person name="Jorgensen S.L."/>
            <person name="Zaremba-Niedzwiedzka K."/>
            <person name="Martijn J."/>
            <person name="Lind A.E."/>
            <person name="van Eijk R."/>
            <person name="Schleper C."/>
            <person name="Guy L."/>
            <person name="Ettema T.J."/>
        </authorList>
    </citation>
    <scope>NUCLEOTIDE SEQUENCE</scope>
</reference>
<proteinExistence type="predicted"/>
<name>A0A0F9NCJ4_9ZZZZ</name>
<dbReference type="EMBL" id="LAZR01003687">
    <property type="protein sequence ID" value="KKN15699.1"/>
    <property type="molecule type" value="Genomic_DNA"/>
</dbReference>
<evidence type="ECO:0000313" key="1">
    <source>
        <dbReference type="EMBL" id="KKN15699.1"/>
    </source>
</evidence>
<organism evidence="1">
    <name type="scientific">marine sediment metagenome</name>
    <dbReference type="NCBI Taxonomy" id="412755"/>
    <lineage>
        <taxon>unclassified sequences</taxon>
        <taxon>metagenomes</taxon>
        <taxon>ecological metagenomes</taxon>
    </lineage>
</organism>
<gene>
    <name evidence="1" type="ORF">LCGC14_0983380</name>
</gene>
<comment type="caution">
    <text evidence="1">The sequence shown here is derived from an EMBL/GenBank/DDBJ whole genome shotgun (WGS) entry which is preliminary data.</text>
</comment>
<protein>
    <submittedName>
        <fullName evidence="1">Uncharacterized protein</fullName>
    </submittedName>
</protein>
<sequence length="65" mass="7156">MPPNDPQAGDTWKHSLHKYAAHVIDLVTYGNVTIVVFDCVRGYQAERIGDFLCAFEFVSGDPGGE</sequence>
<accession>A0A0F9NCJ4</accession>
<dbReference type="AlphaFoldDB" id="A0A0F9NCJ4"/>